<evidence type="ECO:0000313" key="5">
    <source>
        <dbReference type="Proteomes" id="UP000008809"/>
    </source>
</evidence>
<proteinExistence type="predicted"/>
<dbReference type="PANTHER" id="PTHR38730">
    <property type="entry name" value="SLL7028 PROTEIN"/>
    <property type="match status" value="1"/>
</dbReference>
<feature type="domain" description="Putative metallopeptidase" evidence="3">
    <location>
        <begin position="10"/>
        <end position="326"/>
    </location>
</feature>
<dbReference type="InterPro" id="IPR018698">
    <property type="entry name" value="VWA-like_dom"/>
</dbReference>
<dbReference type="Pfam" id="PF09967">
    <property type="entry name" value="DUF2201"/>
    <property type="match status" value="1"/>
</dbReference>
<feature type="domain" description="VWA-like" evidence="2">
    <location>
        <begin position="335"/>
        <end position="458"/>
    </location>
</feature>
<evidence type="ECO:0000313" key="4">
    <source>
        <dbReference type="EMBL" id="ABD05927.1"/>
    </source>
</evidence>
<dbReference type="eggNOG" id="COG3864">
    <property type="taxonomic scope" value="Bacteria"/>
</dbReference>
<feature type="compositionally biased region" description="Polar residues" evidence="1">
    <location>
        <begin position="168"/>
        <end position="178"/>
    </location>
</feature>
<dbReference type="InterPro" id="IPR025154">
    <property type="entry name" value="Put_metallopeptidase_dom"/>
</dbReference>
<accession>Q2J0T3</accession>
<dbReference type="OrthoDB" id="9761650at2"/>
<keyword evidence="5" id="KW-1185">Reference proteome</keyword>
<reference evidence="4 5" key="1">
    <citation type="submission" date="2006-01" db="EMBL/GenBank/DDBJ databases">
        <title>Complete sequence of Rhodopseudomonas palustris HaA2.</title>
        <authorList>
            <consortium name="US DOE Joint Genome Institute"/>
            <person name="Copeland A."/>
            <person name="Lucas S."/>
            <person name="Lapidus A."/>
            <person name="Barry K."/>
            <person name="Detter J.C."/>
            <person name="Glavina T."/>
            <person name="Hammon N."/>
            <person name="Israni S."/>
            <person name="Pitluck S."/>
            <person name="Chain P."/>
            <person name="Malfatti S."/>
            <person name="Shin M."/>
            <person name="Vergez L."/>
            <person name="Schmutz J."/>
            <person name="Larimer F."/>
            <person name="Land M."/>
            <person name="Hauser L."/>
            <person name="Pelletier D.A."/>
            <person name="Kyrpides N."/>
            <person name="Anderson I."/>
            <person name="Oda Y."/>
            <person name="Harwood C.S."/>
            <person name="Richardson P."/>
        </authorList>
    </citation>
    <scope>NUCLEOTIDE SEQUENCE [LARGE SCALE GENOMIC DNA]</scope>
    <source>
        <strain evidence="4 5">HaA2</strain>
    </source>
</reference>
<gene>
    <name evidence="4" type="ordered locus">RPB_1217</name>
</gene>
<dbReference type="EMBL" id="CP000250">
    <property type="protein sequence ID" value="ABD05927.1"/>
    <property type="molecule type" value="Genomic_DNA"/>
</dbReference>
<organism evidence="4 5">
    <name type="scientific">Rhodopseudomonas palustris (strain HaA2)</name>
    <dbReference type="NCBI Taxonomy" id="316058"/>
    <lineage>
        <taxon>Bacteria</taxon>
        <taxon>Pseudomonadati</taxon>
        <taxon>Pseudomonadota</taxon>
        <taxon>Alphaproteobacteria</taxon>
        <taxon>Hyphomicrobiales</taxon>
        <taxon>Nitrobacteraceae</taxon>
        <taxon>Rhodopseudomonas</taxon>
    </lineage>
</organism>
<dbReference type="STRING" id="316058.RPB_1217"/>
<dbReference type="HOGENOM" id="CLU_595636_0_0_5"/>
<protein>
    <recommendedName>
        <fullName evidence="6">Metal-dependent peptidase</fullName>
    </recommendedName>
</protein>
<dbReference type="RefSeq" id="WP_011440116.1">
    <property type="nucleotide sequence ID" value="NC_007778.1"/>
</dbReference>
<evidence type="ECO:0008006" key="6">
    <source>
        <dbReference type="Google" id="ProtNLM"/>
    </source>
</evidence>
<dbReference type="PANTHER" id="PTHR38730:SF1">
    <property type="entry name" value="SLL7028 PROTEIN"/>
    <property type="match status" value="1"/>
</dbReference>
<sequence>MPETIALYCHRGTRAIQRMVEFAPSTGGLALWVRHQDLTADSDTAAVVVLTDGTTVYYGAAFDKLPLPEQVGLVAHEVLHIALRHPQRFVELQRVIGDVDLELFNICADAIVNSTLAHLSWLTLPEKSVMLEQILAKALRREQDAEAALLEWDVEKLYRAIDDRDSDSNNGKSKTGNKSQAGSQSDASGAGGGDPSQSQSESAQESAEQRADGARASKVRELGAGGVRDLVPNPESQSAPEHEAEHAREWSERILRGHAGDGAFSMLRALIADLPRSRTPWAQVLRVQLARGLARKPSLTWSRPARSYIANQGRAGQHRMPFEPGFSATKNEPRLALIIDVSGSIDDQLMERFAREIETITRRQEAGLVLIIGDERVRQVEFFEPGRRFVLSEIEFTGGGGTDFTPLLAEADRHRPDIAVVLTDLEGPADFKPRWPVIWAVPENYSHAVQPFGRLLTLN</sequence>
<dbReference type="Proteomes" id="UP000008809">
    <property type="component" value="Chromosome"/>
</dbReference>
<name>Q2J0T3_RHOP2</name>
<evidence type="ECO:0000256" key="1">
    <source>
        <dbReference type="SAM" id="MobiDB-lite"/>
    </source>
</evidence>
<evidence type="ECO:0000259" key="3">
    <source>
        <dbReference type="Pfam" id="PF13203"/>
    </source>
</evidence>
<evidence type="ECO:0000259" key="2">
    <source>
        <dbReference type="Pfam" id="PF09967"/>
    </source>
</evidence>
<feature type="region of interest" description="Disordered" evidence="1">
    <location>
        <begin position="163"/>
        <end position="248"/>
    </location>
</feature>
<feature type="compositionally biased region" description="Low complexity" evidence="1">
    <location>
        <begin position="195"/>
        <end position="206"/>
    </location>
</feature>
<feature type="compositionally biased region" description="Basic and acidic residues" evidence="1">
    <location>
        <begin position="207"/>
        <end position="221"/>
    </location>
</feature>
<dbReference type="AlphaFoldDB" id="Q2J0T3"/>
<dbReference type="Pfam" id="PF13203">
    <property type="entry name" value="DUF2201_N"/>
    <property type="match status" value="1"/>
</dbReference>
<feature type="compositionally biased region" description="Low complexity" evidence="1">
    <location>
        <begin position="179"/>
        <end position="188"/>
    </location>
</feature>
<dbReference type="KEGG" id="rpb:RPB_1217"/>